<dbReference type="EMBL" id="LT934118">
    <property type="protein sequence ID" value="VAI08976.1"/>
    <property type="molecule type" value="Genomic_DNA"/>
</dbReference>
<protein>
    <submittedName>
        <fullName evidence="1">Uncharacterized protein</fullName>
    </submittedName>
</protein>
<dbReference type="AlphaFoldDB" id="A0A9R0T867"/>
<dbReference type="Proteomes" id="UP000324705">
    <property type="component" value="Chromosome 4B"/>
</dbReference>
<organism evidence="1 2">
    <name type="scientific">Triticum turgidum subsp. durum</name>
    <name type="common">Durum wheat</name>
    <name type="synonym">Triticum durum</name>
    <dbReference type="NCBI Taxonomy" id="4567"/>
    <lineage>
        <taxon>Eukaryota</taxon>
        <taxon>Viridiplantae</taxon>
        <taxon>Streptophyta</taxon>
        <taxon>Embryophyta</taxon>
        <taxon>Tracheophyta</taxon>
        <taxon>Spermatophyta</taxon>
        <taxon>Magnoliopsida</taxon>
        <taxon>Liliopsida</taxon>
        <taxon>Poales</taxon>
        <taxon>Poaceae</taxon>
        <taxon>BOP clade</taxon>
        <taxon>Pooideae</taxon>
        <taxon>Triticodae</taxon>
        <taxon>Triticeae</taxon>
        <taxon>Triticinae</taxon>
        <taxon>Triticum</taxon>
    </lineage>
</organism>
<accession>A0A9R0T867</accession>
<reference evidence="1 2" key="1">
    <citation type="submission" date="2017-09" db="EMBL/GenBank/DDBJ databases">
        <authorList>
            <consortium name="International Durum Wheat Genome Sequencing Consortium (IDWGSC)"/>
            <person name="Milanesi L."/>
        </authorList>
    </citation>
    <scope>NUCLEOTIDE SEQUENCE [LARGE SCALE GENOMIC DNA]</scope>
    <source>
        <strain evidence="2">cv. Svevo</strain>
    </source>
</reference>
<gene>
    <name evidence="1" type="ORF">TRITD_4Bv1G161520</name>
</gene>
<evidence type="ECO:0000313" key="1">
    <source>
        <dbReference type="EMBL" id="VAI08976.1"/>
    </source>
</evidence>
<proteinExistence type="predicted"/>
<keyword evidence="2" id="KW-1185">Reference proteome</keyword>
<sequence length="113" mass="12981">MIQIASHQNGAHKFCSVSFVLTSSVYEAIRYERAYCSYRNLSSLQFKARVDNFLILCVCRYLFNEAHPSISKKHFFFSYIVETILNGSNQECVANAFNSANSAFPMWRSNMVV</sequence>
<evidence type="ECO:0000313" key="2">
    <source>
        <dbReference type="Proteomes" id="UP000324705"/>
    </source>
</evidence>
<dbReference type="Gramene" id="TRITD4Bv1G161520.1">
    <property type="protein sequence ID" value="TRITD4Bv1G161520.1"/>
    <property type="gene ID" value="TRITD4Bv1G161520"/>
</dbReference>
<name>A0A9R0T867_TRITD</name>